<feature type="compositionally biased region" description="Polar residues" evidence="2">
    <location>
        <begin position="90"/>
        <end position="109"/>
    </location>
</feature>
<dbReference type="AlphaFoldDB" id="A0A5P1EW00"/>
<dbReference type="Proteomes" id="UP000243459">
    <property type="component" value="Chromosome 5"/>
</dbReference>
<dbReference type="PROSITE" id="PS51767">
    <property type="entry name" value="PEPTIDASE_A1"/>
    <property type="match status" value="1"/>
</dbReference>
<accession>A0A5P1EW00</accession>
<dbReference type="InterPro" id="IPR032799">
    <property type="entry name" value="TAXi_C"/>
</dbReference>
<organism evidence="4 5">
    <name type="scientific">Asparagus officinalis</name>
    <name type="common">Garden asparagus</name>
    <dbReference type="NCBI Taxonomy" id="4686"/>
    <lineage>
        <taxon>Eukaryota</taxon>
        <taxon>Viridiplantae</taxon>
        <taxon>Streptophyta</taxon>
        <taxon>Embryophyta</taxon>
        <taxon>Tracheophyta</taxon>
        <taxon>Spermatophyta</taxon>
        <taxon>Magnoliopsida</taxon>
        <taxon>Liliopsida</taxon>
        <taxon>Asparagales</taxon>
        <taxon>Asparagaceae</taxon>
        <taxon>Asparagoideae</taxon>
        <taxon>Asparagus</taxon>
    </lineage>
</organism>
<evidence type="ECO:0000259" key="3">
    <source>
        <dbReference type="PROSITE" id="PS51767"/>
    </source>
</evidence>
<dbReference type="PANTHER" id="PTHR13683">
    <property type="entry name" value="ASPARTYL PROTEASES"/>
    <property type="match status" value="1"/>
</dbReference>
<comment type="similarity">
    <text evidence="1">Belongs to the peptidase A1 family.</text>
</comment>
<evidence type="ECO:0000313" key="5">
    <source>
        <dbReference type="Proteomes" id="UP000243459"/>
    </source>
</evidence>
<name>A0A5P1EW00_ASPOF</name>
<dbReference type="GO" id="GO:0004190">
    <property type="term" value="F:aspartic-type endopeptidase activity"/>
    <property type="evidence" value="ECO:0007669"/>
    <property type="project" value="InterPro"/>
</dbReference>
<sequence>MKPRHKPTNEQILNRDQARVDWLHRKSSSSAATTFGHTGGNHSPSNLRHPASKWRVPWYANYVITSALAPVRSPSLQSCSERGSDDGPGSNANLASRLPTNNRTISSTPPNRPRTATYRAPLPSAPPSTSAAAPPPRASTPSSTETIPTRRYTTIAIPTVVFQYRGATTSLDPAGILYPVSASQTCLAFAPNGDDSDMVIIGNTQQRRFNVVYDVMNKRIGFGPGGC</sequence>
<protein>
    <recommendedName>
        <fullName evidence="3">Peptidase A1 domain-containing protein</fullName>
    </recommendedName>
</protein>
<dbReference type="InterPro" id="IPR033121">
    <property type="entry name" value="PEPTIDASE_A1"/>
</dbReference>
<dbReference type="Pfam" id="PF14541">
    <property type="entry name" value="TAXi_C"/>
    <property type="match status" value="1"/>
</dbReference>
<dbReference type="GO" id="GO:0006508">
    <property type="term" value="P:proteolysis"/>
    <property type="evidence" value="ECO:0007669"/>
    <property type="project" value="InterPro"/>
</dbReference>
<evidence type="ECO:0000256" key="2">
    <source>
        <dbReference type="SAM" id="MobiDB-lite"/>
    </source>
</evidence>
<feature type="domain" description="Peptidase A1" evidence="3">
    <location>
        <begin position="1"/>
        <end position="223"/>
    </location>
</feature>
<dbReference type="InterPro" id="IPR001461">
    <property type="entry name" value="Aspartic_peptidase_A1"/>
</dbReference>
<dbReference type="Gramene" id="ONK68310">
    <property type="protein sequence ID" value="ONK68310"/>
    <property type="gene ID" value="A4U43_C05F9990"/>
</dbReference>
<feature type="compositionally biased region" description="Polar residues" evidence="2">
    <location>
        <begin position="28"/>
        <end position="46"/>
    </location>
</feature>
<keyword evidence="5" id="KW-1185">Reference proteome</keyword>
<dbReference type="PANTHER" id="PTHR13683:SF750">
    <property type="entry name" value="ASPARTYL PROTEASE AED1"/>
    <property type="match status" value="1"/>
</dbReference>
<gene>
    <name evidence="4" type="ORF">A4U43_C05F9990</name>
</gene>
<feature type="region of interest" description="Disordered" evidence="2">
    <location>
        <begin position="26"/>
        <end position="50"/>
    </location>
</feature>
<evidence type="ECO:0000256" key="1">
    <source>
        <dbReference type="ARBA" id="ARBA00007447"/>
    </source>
</evidence>
<reference evidence="5" key="1">
    <citation type="journal article" date="2017" name="Nat. Commun.">
        <title>The asparagus genome sheds light on the origin and evolution of a young Y chromosome.</title>
        <authorList>
            <person name="Harkess A."/>
            <person name="Zhou J."/>
            <person name="Xu C."/>
            <person name="Bowers J.E."/>
            <person name="Van der Hulst R."/>
            <person name="Ayyampalayam S."/>
            <person name="Mercati F."/>
            <person name="Riccardi P."/>
            <person name="McKain M.R."/>
            <person name="Kakrana A."/>
            <person name="Tang H."/>
            <person name="Ray J."/>
            <person name="Groenendijk J."/>
            <person name="Arikit S."/>
            <person name="Mathioni S.M."/>
            <person name="Nakano M."/>
            <person name="Shan H."/>
            <person name="Telgmann-Rauber A."/>
            <person name="Kanno A."/>
            <person name="Yue Z."/>
            <person name="Chen H."/>
            <person name="Li W."/>
            <person name="Chen Y."/>
            <person name="Xu X."/>
            <person name="Zhang Y."/>
            <person name="Luo S."/>
            <person name="Chen H."/>
            <person name="Gao J."/>
            <person name="Mao Z."/>
            <person name="Pires J.C."/>
            <person name="Luo M."/>
            <person name="Kudrna D."/>
            <person name="Wing R.A."/>
            <person name="Meyers B.C."/>
            <person name="Yi K."/>
            <person name="Kong H."/>
            <person name="Lavrijsen P."/>
            <person name="Sunseri F."/>
            <person name="Falavigna A."/>
            <person name="Ye Y."/>
            <person name="Leebens-Mack J.H."/>
            <person name="Chen G."/>
        </authorList>
    </citation>
    <scope>NUCLEOTIDE SEQUENCE [LARGE SCALE GENOMIC DNA]</scope>
    <source>
        <strain evidence="5">cv. DH0086</strain>
    </source>
</reference>
<dbReference type="EMBL" id="CM007385">
    <property type="protein sequence ID" value="ONK68310.1"/>
    <property type="molecule type" value="Genomic_DNA"/>
</dbReference>
<dbReference type="Gene3D" id="2.40.70.10">
    <property type="entry name" value="Acid Proteases"/>
    <property type="match status" value="1"/>
</dbReference>
<dbReference type="InterPro" id="IPR021109">
    <property type="entry name" value="Peptidase_aspartic_dom_sf"/>
</dbReference>
<evidence type="ECO:0000313" key="4">
    <source>
        <dbReference type="EMBL" id="ONK68310.1"/>
    </source>
</evidence>
<feature type="region of interest" description="Disordered" evidence="2">
    <location>
        <begin position="72"/>
        <end position="147"/>
    </location>
</feature>
<dbReference type="SUPFAM" id="SSF50630">
    <property type="entry name" value="Acid proteases"/>
    <property type="match status" value="1"/>
</dbReference>
<proteinExistence type="inferred from homology"/>